<reference evidence="5 6" key="2">
    <citation type="submission" date="2024-10" db="EMBL/GenBank/DDBJ databases">
        <authorList>
            <person name="Ryan C."/>
        </authorList>
    </citation>
    <scope>NUCLEOTIDE SEQUENCE [LARGE SCALE GENOMIC DNA]</scope>
</reference>
<dbReference type="InterPro" id="IPR050481">
    <property type="entry name" value="UDP-glycosyltransf_plant"/>
</dbReference>
<accession>A0ABC9BCI4</accession>
<dbReference type="AlphaFoldDB" id="A0ABC9BCI4"/>
<evidence type="ECO:0000256" key="3">
    <source>
        <dbReference type="RuleBase" id="RU003718"/>
    </source>
</evidence>
<organism evidence="5 6">
    <name type="scientific">Urochloa decumbens</name>
    <dbReference type="NCBI Taxonomy" id="240449"/>
    <lineage>
        <taxon>Eukaryota</taxon>
        <taxon>Viridiplantae</taxon>
        <taxon>Streptophyta</taxon>
        <taxon>Embryophyta</taxon>
        <taxon>Tracheophyta</taxon>
        <taxon>Spermatophyta</taxon>
        <taxon>Magnoliopsida</taxon>
        <taxon>Liliopsida</taxon>
        <taxon>Poales</taxon>
        <taxon>Poaceae</taxon>
        <taxon>PACMAD clade</taxon>
        <taxon>Panicoideae</taxon>
        <taxon>Panicodae</taxon>
        <taxon>Paniceae</taxon>
        <taxon>Melinidinae</taxon>
        <taxon>Urochloa</taxon>
    </lineage>
</organism>
<dbReference type="FunFam" id="3.40.50.2000:FF:000020">
    <property type="entry name" value="Glycosyltransferase"/>
    <property type="match status" value="1"/>
</dbReference>
<keyword evidence="3" id="KW-0328">Glycosyltransferase</keyword>
<dbReference type="CDD" id="cd03784">
    <property type="entry name" value="GT1_Gtf-like"/>
    <property type="match status" value="1"/>
</dbReference>
<name>A0ABC9BCI4_9POAL</name>
<evidence type="ECO:0000256" key="1">
    <source>
        <dbReference type="ARBA" id="ARBA00009995"/>
    </source>
</evidence>
<dbReference type="EC" id="2.4.1.-" evidence="4"/>
<dbReference type="PANTHER" id="PTHR48048:SF90">
    <property type="entry name" value="GLYCOSYLTRANSFERASE"/>
    <property type="match status" value="1"/>
</dbReference>
<dbReference type="Gene3D" id="3.40.50.2000">
    <property type="entry name" value="Glycogen Phosphorylase B"/>
    <property type="match status" value="2"/>
</dbReference>
<evidence type="ECO:0000256" key="2">
    <source>
        <dbReference type="ARBA" id="ARBA00022679"/>
    </source>
</evidence>
<keyword evidence="6" id="KW-1185">Reference proteome</keyword>
<protein>
    <recommendedName>
        <fullName evidence="4">Glycosyltransferase</fullName>
        <ecNumber evidence="4">2.4.1.-</ecNumber>
    </recommendedName>
</protein>
<reference evidence="6" key="1">
    <citation type="submission" date="2024-06" db="EMBL/GenBank/DDBJ databases">
        <authorList>
            <person name="Ryan C."/>
        </authorList>
    </citation>
    <scope>NUCLEOTIDE SEQUENCE [LARGE SCALE GENOMIC DNA]</scope>
</reference>
<dbReference type="Pfam" id="PF00201">
    <property type="entry name" value="UDPGT"/>
    <property type="match status" value="1"/>
</dbReference>
<gene>
    <name evidence="5" type="ORF">URODEC1_LOCUS64059</name>
</gene>
<dbReference type="InterPro" id="IPR002213">
    <property type="entry name" value="UDP_glucos_trans"/>
</dbReference>
<sequence length="507" mass="54728">MDTGAAPKPTVVLCPGIGGAGHFGPMAQLAELFLEHGYSATVVLIEPPIHSSDSDASFLARIAAAHPSVSFHVLPPLPPPDFAASSEHPFLLVLRLLRRYNDRLEAFLRHSTILPRALVVDQFYVEAIDVAAALGVPAYTFVSSGASALAVFVQVLTLLAGRETGLKELGDAPLQLAGVPPLPASHLVKDLLEHPEEDAMCRAMVNILTRGMETRGVLVNTFESLENRAVQALRDPVSISLPGGRALPPVCCVGPLVSNAKLGKQDRRDGEELAAERRQHECLDWLDAQPERSVVFLCFGSMGSLPESQLREIAAGLEASNHRFLWVVRTPPGRDAADIKKILEQRADPDLDALLPEGFLERTECRGLVVKSWAPQREVLGHRATGAFVTHCGWNSALEGVVSGVPMLCWPLYAEQRMNKVFMTDDGGGGMGVGVEVEGYAAGFVGAAEVEAKVRWVMDAERSREVRARVAARREEAEAALVPGGSSRRSFLQFLSDAEAVRERLGN</sequence>
<dbReference type="Proteomes" id="UP001497457">
    <property type="component" value="Chromosome 25rd"/>
</dbReference>
<evidence type="ECO:0000313" key="5">
    <source>
        <dbReference type="EMBL" id="CAL4998919.1"/>
    </source>
</evidence>
<proteinExistence type="inferred from homology"/>
<evidence type="ECO:0000256" key="4">
    <source>
        <dbReference type="RuleBase" id="RU362057"/>
    </source>
</evidence>
<keyword evidence="2 3" id="KW-0808">Transferase</keyword>
<dbReference type="EMBL" id="OZ075135">
    <property type="protein sequence ID" value="CAL4998919.1"/>
    <property type="molecule type" value="Genomic_DNA"/>
</dbReference>
<evidence type="ECO:0000313" key="6">
    <source>
        <dbReference type="Proteomes" id="UP001497457"/>
    </source>
</evidence>
<dbReference type="SUPFAM" id="SSF53756">
    <property type="entry name" value="UDP-Glycosyltransferase/glycogen phosphorylase"/>
    <property type="match status" value="1"/>
</dbReference>
<dbReference type="GO" id="GO:0035251">
    <property type="term" value="F:UDP-glucosyltransferase activity"/>
    <property type="evidence" value="ECO:0007669"/>
    <property type="project" value="UniProtKB-ARBA"/>
</dbReference>
<dbReference type="InterPro" id="IPR035595">
    <property type="entry name" value="UDP_glycos_trans_CS"/>
</dbReference>
<dbReference type="PROSITE" id="PS00375">
    <property type="entry name" value="UDPGT"/>
    <property type="match status" value="1"/>
</dbReference>
<comment type="similarity">
    <text evidence="1 3">Belongs to the UDP-glycosyltransferase family.</text>
</comment>
<dbReference type="PANTHER" id="PTHR48048">
    <property type="entry name" value="GLYCOSYLTRANSFERASE"/>
    <property type="match status" value="1"/>
</dbReference>